<dbReference type="SUPFAM" id="SSF49265">
    <property type="entry name" value="Fibronectin type III"/>
    <property type="match status" value="6"/>
</dbReference>
<dbReference type="Proteomes" id="UP000011058">
    <property type="component" value="Chromosome"/>
</dbReference>
<accession>I0KCL3</accession>
<dbReference type="eggNOG" id="COG4733">
    <property type="taxonomic scope" value="Bacteria"/>
</dbReference>
<evidence type="ECO:0000256" key="1">
    <source>
        <dbReference type="ARBA" id="ARBA00022737"/>
    </source>
</evidence>
<dbReference type="SMART" id="SM00060">
    <property type="entry name" value="FN3"/>
    <property type="match status" value="9"/>
</dbReference>
<dbReference type="InterPro" id="IPR013783">
    <property type="entry name" value="Ig-like_fold"/>
</dbReference>
<feature type="domain" description="Fibronectin type-III" evidence="3">
    <location>
        <begin position="317"/>
        <end position="410"/>
    </location>
</feature>
<dbReference type="Gene3D" id="2.60.40.10">
    <property type="entry name" value="Immunoglobulins"/>
    <property type="match status" value="9"/>
</dbReference>
<evidence type="ECO:0000313" key="5">
    <source>
        <dbReference type="Proteomes" id="UP000011058"/>
    </source>
</evidence>
<feature type="domain" description="Fibronectin type-III" evidence="3">
    <location>
        <begin position="415"/>
        <end position="506"/>
    </location>
</feature>
<dbReference type="KEGG" id="fae:FAES_3860"/>
<feature type="domain" description="Fibronectin type-III" evidence="3">
    <location>
        <begin position="708"/>
        <end position="803"/>
    </location>
</feature>
<feature type="domain" description="Fibronectin type-III" evidence="3">
    <location>
        <begin position="614"/>
        <end position="704"/>
    </location>
</feature>
<dbReference type="Pfam" id="PF00041">
    <property type="entry name" value="fn3"/>
    <property type="match status" value="2"/>
</dbReference>
<name>I0KCL3_9BACT</name>
<dbReference type="PANTHER" id="PTHR13817:SF166">
    <property type="entry name" value="NEURONAL IGCAM-RELATED"/>
    <property type="match status" value="1"/>
</dbReference>
<keyword evidence="5" id="KW-1185">Reference proteome</keyword>
<evidence type="ECO:0000256" key="2">
    <source>
        <dbReference type="SAM" id="MobiDB-lite"/>
    </source>
</evidence>
<feature type="domain" description="Fibronectin type-III" evidence="3">
    <location>
        <begin position="34"/>
        <end position="131"/>
    </location>
</feature>
<dbReference type="PANTHER" id="PTHR13817">
    <property type="entry name" value="TITIN"/>
    <property type="match status" value="1"/>
</dbReference>
<dbReference type="STRING" id="1166018.FAES_3860"/>
<feature type="region of interest" description="Disordered" evidence="2">
    <location>
        <begin position="542"/>
        <end position="571"/>
    </location>
</feature>
<feature type="domain" description="Fibronectin type-III" evidence="3">
    <location>
        <begin position="132"/>
        <end position="225"/>
    </location>
</feature>
<evidence type="ECO:0000259" key="3">
    <source>
        <dbReference type="PROSITE" id="PS50853"/>
    </source>
</evidence>
<reference evidence="4 5" key="1">
    <citation type="journal article" date="2012" name="J. Bacteriol.">
        <title>Genome Sequence of Fibrella aestuarina BUZ 2T, a Filamentous Marine Bacterium.</title>
        <authorList>
            <person name="Filippini M."/>
            <person name="Qi W."/>
            <person name="Blom J."/>
            <person name="Goesmann A."/>
            <person name="Smits T.H."/>
            <person name="Bagheri H.C."/>
        </authorList>
    </citation>
    <scope>NUCLEOTIDE SEQUENCE [LARGE SCALE GENOMIC DNA]</scope>
    <source>
        <strain evidence="5">BUZ 2T</strain>
    </source>
</reference>
<gene>
    <name evidence="4" type="primary">TTN1</name>
    <name evidence="4" type="ORF">FAES_3860</name>
</gene>
<dbReference type="EMBL" id="HE796683">
    <property type="protein sequence ID" value="CCH01866.1"/>
    <property type="molecule type" value="Genomic_DNA"/>
</dbReference>
<feature type="region of interest" description="Disordered" evidence="2">
    <location>
        <begin position="117"/>
        <end position="140"/>
    </location>
</feature>
<feature type="domain" description="Fibronectin type-III" evidence="3">
    <location>
        <begin position="806"/>
        <end position="896"/>
    </location>
</feature>
<protein>
    <submittedName>
        <fullName evidence="4">Titin</fullName>
    </submittedName>
</protein>
<feature type="compositionally biased region" description="Polar residues" evidence="2">
    <location>
        <begin position="542"/>
        <end position="556"/>
    </location>
</feature>
<feature type="domain" description="Fibronectin type-III" evidence="3">
    <location>
        <begin position="228"/>
        <end position="313"/>
    </location>
</feature>
<proteinExistence type="predicted"/>
<dbReference type="HOGENOM" id="CLU_302223_0_0_10"/>
<organism evidence="4 5">
    <name type="scientific">Fibrella aestuarina BUZ 2</name>
    <dbReference type="NCBI Taxonomy" id="1166018"/>
    <lineage>
        <taxon>Bacteria</taxon>
        <taxon>Pseudomonadati</taxon>
        <taxon>Bacteroidota</taxon>
        <taxon>Cytophagia</taxon>
        <taxon>Cytophagales</taxon>
        <taxon>Spirosomataceae</taxon>
        <taxon>Fibrella</taxon>
    </lineage>
</organism>
<dbReference type="InterPro" id="IPR036116">
    <property type="entry name" value="FN3_sf"/>
</dbReference>
<dbReference type="InterPro" id="IPR003961">
    <property type="entry name" value="FN3_dom"/>
</dbReference>
<dbReference type="AlphaFoldDB" id="I0KCL3"/>
<keyword evidence="1" id="KW-0677">Repeat</keyword>
<feature type="domain" description="Fibronectin type-III" evidence="3">
    <location>
        <begin position="511"/>
        <end position="607"/>
    </location>
</feature>
<dbReference type="PROSITE" id="PS50853">
    <property type="entry name" value="FN3"/>
    <property type="match status" value="9"/>
</dbReference>
<dbReference type="CDD" id="cd00063">
    <property type="entry name" value="FN3"/>
    <property type="match status" value="8"/>
</dbReference>
<dbReference type="InterPro" id="IPR050964">
    <property type="entry name" value="Striated_Muscle_Regulatory"/>
</dbReference>
<dbReference type="PATRIC" id="fig|1166018.3.peg.805"/>
<sequence>MISPLNATPMTLVRFCLLLAGLLVFGRLQAQSNAPTNLNVNVSYGGSICLQWTPNVASSIPYDVERSDDGRTGWSKVGESQPVAAGALATGNYCDQNLASSRTYYYRVRGSLGRNTYTNYSNTTPGTTKAAPPTPPTPTLSEVETNAIRVTWTTQLSTTYELEMQPAGGAWQVIDTRASGRSSSLTYKITTLSGGVNYCFRVRAKDAEQGTSGYSPNACQTTPLAASNVRNFSATATGTTTIRLSWTGYGKESGITIERSDDGQRTWNKLKDWLADGGEYTDTGLQPDKQYCYRIQESGHQVSESKCANTQSARPNAPARLSLTVRSDTQIDLQWADLSDNETGFEVQRSEDGGATWTNLQNAPPNNTGTVTYGSTNLKPGTRYCYRVRAINTIGSSDWTPGLVCETTQAAPLGAPGTFAAAGQSDTQIKLTWTGVAGAAGYELDRSANNADPWERVANPAANATELIDGGRVANTRYYYRLRAVGPTGATGPYSTANASTNAPPVTGPEKPFELVAAAQSSTDIRLTWKQNGSNVTRFELQRSSTNNGPWENVDTNMPAESREKTDGGRAPSTRYFYRIRAVLVTAAGAVLNSDWSDVKDATTQAPPLMAPRPPSGLTATPQSHTAIRLTWTDNSDNESRFEIWWATSQTAVFVKLTDVEVNTREYTHTGLNPSSQYCYKVLAANGAGASAFAGPECATTNPPPLTAPPPPTGFVANGTTGRIDLVWTDVATNETGYELQWSLSSAGPWQSLSLPNQGLNATGFAHTGLIANTPYYYQLRAFNSAGSSVWVTTNGLVPALPVPSTTTDLKAELVDYDRVKLSWGGITNGPTSTTIERSTNPTTGFQQVGQVTDAITTYLDQNLAENTTYYYRIRSSNANGSSGNSNVVPVTTGEAIIAVRPLPLPEGMYAHVDERTQTLVVTLNWTQFQEANLMLVSLSGRTMLTDHCRINGGTRFPYDVAQLPAGLYILSIDTDQHRYTKKIWIP</sequence>
<evidence type="ECO:0000313" key="4">
    <source>
        <dbReference type="EMBL" id="CCH01866.1"/>
    </source>
</evidence>